<protein>
    <submittedName>
        <fullName evidence="1">Uncharacterized protein</fullName>
    </submittedName>
</protein>
<dbReference type="Proteomes" id="UP000756132">
    <property type="component" value="Chromosome 11"/>
</dbReference>
<organism evidence="1 2">
    <name type="scientific">Passalora fulva</name>
    <name type="common">Tomato leaf mold</name>
    <name type="synonym">Cladosporium fulvum</name>
    <dbReference type="NCBI Taxonomy" id="5499"/>
    <lineage>
        <taxon>Eukaryota</taxon>
        <taxon>Fungi</taxon>
        <taxon>Dikarya</taxon>
        <taxon>Ascomycota</taxon>
        <taxon>Pezizomycotina</taxon>
        <taxon>Dothideomycetes</taxon>
        <taxon>Dothideomycetidae</taxon>
        <taxon>Mycosphaerellales</taxon>
        <taxon>Mycosphaerellaceae</taxon>
        <taxon>Fulvia</taxon>
    </lineage>
</organism>
<keyword evidence="2" id="KW-1185">Reference proteome</keyword>
<dbReference type="GeneID" id="71992699"/>
<reference evidence="1" key="2">
    <citation type="journal article" date="2022" name="Microb. Genom.">
        <title>A chromosome-scale genome assembly of the tomato pathogen Cladosporium fulvum reveals a compartmentalized genome architecture and the presence of a dispensable chromosome.</title>
        <authorList>
            <person name="Zaccaron A.Z."/>
            <person name="Chen L.H."/>
            <person name="Samaras A."/>
            <person name="Stergiopoulos I."/>
        </authorList>
    </citation>
    <scope>NUCLEOTIDE SEQUENCE</scope>
    <source>
        <strain evidence="1">Race5_Kim</strain>
    </source>
</reference>
<dbReference type="EMBL" id="CP090173">
    <property type="protein sequence ID" value="UJO23376.1"/>
    <property type="molecule type" value="Genomic_DNA"/>
</dbReference>
<evidence type="ECO:0000313" key="1">
    <source>
        <dbReference type="EMBL" id="UJO23376.1"/>
    </source>
</evidence>
<gene>
    <name evidence="1" type="ORF">CLAFUR5_12821</name>
</gene>
<dbReference type="RefSeq" id="XP_047767742.1">
    <property type="nucleotide sequence ID" value="XM_047911969.1"/>
</dbReference>
<dbReference type="KEGG" id="ffu:CLAFUR5_12821"/>
<evidence type="ECO:0000313" key="2">
    <source>
        <dbReference type="Proteomes" id="UP000756132"/>
    </source>
</evidence>
<sequence length="378" mass="43756">MPFDTENGQTFHETTMRVRRRRCKCLQGMFRRGVQPPSIEERHVSRSLQDMAVRTLLRNLGLLNGDALRPLPTHLLARLWSTIKYYLLDSVHLWRLFASIGGLELGSKRWNQKQIDCRRHGLKDSIKWATSTSIQWMTNLTVSELDCSVDEMMYIQQMPNLRNLVIQAGEYLKSHLSDSILREWAHSSKRYGTLSHLQTMFIARQNITSWCLQYLNHFPSLDTFCAYRCNYGARDTVSKIADQEGWSLDKRGGTFHATVKRLSKHCQPGYKLIHLGSSYTEHRQLTKKSSINSLPHLQLNFGNAGKKPKPSMLHFSIADPKFFCFERNWEHRLSAAGVTTVDMEQGPAVHQEKPAKRRRREVKASKSISLPQHIFFDD</sequence>
<name>A0A9Q8PIV4_PASFU</name>
<dbReference type="AlphaFoldDB" id="A0A9Q8PIV4"/>
<dbReference type="OrthoDB" id="5273928at2759"/>
<proteinExistence type="predicted"/>
<reference evidence="1" key="1">
    <citation type="submission" date="2021-12" db="EMBL/GenBank/DDBJ databases">
        <authorList>
            <person name="Zaccaron A."/>
            <person name="Stergiopoulos I."/>
        </authorList>
    </citation>
    <scope>NUCLEOTIDE SEQUENCE</scope>
    <source>
        <strain evidence="1">Race5_Kim</strain>
    </source>
</reference>
<accession>A0A9Q8PIV4</accession>